<reference evidence="2 3" key="1">
    <citation type="submission" date="2012-05" db="EMBL/GenBank/DDBJ databases">
        <title>Recombination and specialization in a pathogen metapopulation.</title>
        <authorList>
            <person name="Gardiner A."/>
            <person name="Kemen E."/>
            <person name="Schultz-Larsen T."/>
            <person name="MacLean D."/>
            <person name="Van Oosterhout C."/>
            <person name="Jones J.D.G."/>
        </authorList>
    </citation>
    <scope>NUCLEOTIDE SEQUENCE [LARGE SCALE GENOMIC DNA]</scope>
    <source>
        <strain evidence="2 3">Ac Nc2</strain>
    </source>
</reference>
<protein>
    <submittedName>
        <fullName evidence="2">Uncharacterized protein</fullName>
    </submittedName>
</protein>
<organism evidence="2 3">
    <name type="scientific">Albugo candida</name>
    <dbReference type="NCBI Taxonomy" id="65357"/>
    <lineage>
        <taxon>Eukaryota</taxon>
        <taxon>Sar</taxon>
        <taxon>Stramenopiles</taxon>
        <taxon>Oomycota</taxon>
        <taxon>Peronosporomycetes</taxon>
        <taxon>Albuginales</taxon>
        <taxon>Albuginaceae</taxon>
        <taxon>Albugo</taxon>
    </lineage>
</organism>
<feature type="transmembrane region" description="Helical" evidence="1">
    <location>
        <begin position="100"/>
        <end position="119"/>
    </location>
</feature>
<sequence length="137" mass="15696">MEDCTYIIHDCQFLFLRPSLITKHRVGTVLAEARPYRPFRTRFFCFPFRLFSKTDGNSNFSVKTLFCCVMLMAMSVLSMLTTSIPNPIICVVYFLDDNGIALHVAICCHLMIHICSIPYSQLSTLLEIAPKVVHRDL</sequence>
<accession>A0A024GAA1</accession>
<dbReference type="Proteomes" id="UP000053237">
    <property type="component" value="Unassembled WGS sequence"/>
</dbReference>
<keyword evidence="1" id="KW-1133">Transmembrane helix</keyword>
<dbReference type="EMBL" id="CAIX01000055">
    <property type="protein sequence ID" value="CCI43791.1"/>
    <property type="molecule type" value="Genomic_DNA"/>
</dbReference>
<gene>
    <name evidence="2" type="ORF">BN9_045750</name>
</gene>
<name>A0A024GAA1_9STRA</name>
<evidence type="ECO:0000256" key="1">
    <source>
        <dbReference type="SAM" id="Phobius"/>
    </source>
</evidence>
<keyword evidence="3" id="KW-1185">Reference proteome</keyword>
<dbReference type="InParanoid" id="A0A024GAA1"/>
<keyword evidence="1" id="KW-0812">Transmembrane</keyword>
<dbReference type="AlphaFoldDB" id="A0A024GAA1"/>
<proteinExistence type="predicted"/>
<keyword evidence="1" id="KW-0472">Membrane</keyword>
<comment type="caution">
    <text evidence="2">The sequence shown here is derived from an EMBL/GenBank/DDBJ whole genome shotgun (WGS) entry which is preliminary data.</text>
</comment>
<evidence type="ECO:0000313" key="2">
    <source>
        <dbReference type="EMBL" id="CCI43791.1"/>
    </source>
</evidence>
<evidence type="ECO:0000313" key="3">
    <source>
        <dbReference type="Proteomes" id="UP000053237"/>
    </source>
</evidence>